<proteinExistence type="predicted"/>
<sequence length="139" mass="15798">MTYLEDKKKRKLEKSYFQIVQHYCVPLLDGVLRAKAIDGNVHVTNEACSILLTLFAFRFAIQTNGDSIETGQIATKKKRIDDVSGMKVEQAHGSVAHVNTNCSPQKHMLAFSFEEVRACTCPSKDSSQRYLMRTKKKER</sequence>
<name>A0A085NE26_9BILA</name>
<dbReference type="EMBL" id="KL367511">
    <property type="protein sequence ID" value="KFD67722.1"/>
    <property type="molecule type" value="Genomic_DNA"/>
</dbReference>
<reference evidence="1" key="1">
    <citation type="journal article" date="2014" name="Nat. Genet.">
        <title>Genome and transcriptome of the porcine whipworm Trichuris suis.</title>
        <authorList>
            <person name="Jex A.R."/>
            <person name="Nejsum P."/>
            <person name="Schwarz E.M."/>
            <person name="Hu L."/>
            <person name="Young N.D."/>
            <person name="Hall R.S."/>
            <person name="Korhonen P.K."/>
            <person name="Liao S."/>
            <person name="Thamsborg S."/>
            <person name="Xia J."/>
            <person name="Xu P."/>
            <person name="Wang S."/>
            <person name="Scheerlinck J.P."/>
            <person name="Hofmann A."/>
            <person name="Sternberg P.W."/>
            <person name="Wang J."/>
            <person name="Gasser R.B."/>
        </authorList>
    </citation>
    <scope>NUCLEOTIDE SEQUENCE [LARGE SCALE GENOMIC DNA]</scope>
    <source>
        <strain evidence="1">DCEP-RM93F</strain>
    </source>
</reference>
<evidence type="ECO:0000313" key="1">
    <source>
        <dbReference type="EMBL" id="KFD67722.1"/>
    </source>
</evidence>
<organism evidence="1">
    <name type="scientific">Trichuris suis</name>
    <name type="common">pig whipworm</name>
    <dbReference type="NCBI Taxonomy" id="68888"/>
    <lineage>
        <taxon>Eukaryota</taxon>
        <taxon>Metazoa</taxon>
        <taxon>Ecdysozoa</taxon>
        <taxon>Nematoda</taxon>
        <taxon>Enoplea</taxon>
        <taxon>Dorylaimia</taxon>
        <taxon>Trichinellida</taxon>
        <taxon>Trichuridae</taxon>
        <taxon>Trichuris</taxon>
    </lineage>
</organism>
<dbReference type="AlphaFoldDB" id="A0A085NE26"/>
<protein>
    <submittedName>
        <fullName evidence="1">Uncharacterized protein</fullName>
    </submittedName>
</protein>
<accession>A0A085NE26</accession>
<dbReference type="Proteomes" id="UP000030758">
    <property type="component" value="Unassembled WGS sequence"/>
</dbReference>
<gene>
    <name evidence="1" type="ORF">M514_20017</name>
</gene>